<name>A0A0H5D812_9RHOB</name>
<keyword evidence="1" id="KW-1133">Transmembrane helix</keyword>
<protein>
    <recommendedName>
        <fullName evidence="4">50S ribosomal protein L35</fullName>
    </recommendedName>
</protein>
<dbReference type="Proteomes" id="UP000043764">
    <property type="component" value="Unassembled WGS sequence"/>
</dbReference>
<dbReference type="STRING" id="481446.NIT7645_00210"/>
<dbReference type="OrthoDB" id="7875801at2"/>
<organism evidence="2 3">
    <name type="scientific">Phaeobacter italicus</name>
    <dbReference type="NCBI Taxonomy" id="481446"/>
    <lineage>
        <taxon>Bacteria</taxon>
        <taxon>Pseudomonadati</taxon>
        <taxon>Pseudomonadota</taxon>
        <taxon>Alphaproteobacteria</taxon>
        <taxon>Rhodobacterales</taxon>
        <taxon>Roseobacteraceae</taxon>
        <taxon>Phaeobacter</taxon>
    </lineage>
</organism>
<dbReference type="EMBL" id="CVRL01000037">
    <property type="protein sequence ID" value="CRL12029.1"/>
    <property type="molecule type" value="Genomic_DNA"/>
</dbReference>
<keyword evidence="1" id="KW-0472">Membrane</keyword>
<evidence type="ECO:0000256" key="1">
    <source>
        <dbReference type="SAM" id="Phobius"/>
    </source>
</evidence>
<evidence type="ECO:0000313" key="3">
    <source>
        <dbReference type="Proteomes" id="UP000043764"/>
    </source>
</evidence>
<feature type="transmembrane region" description="Helical" evidence="1">
    <location>
        <begin position="34"/>
        <end position="51"/>
    </location>
</feature>
<keyword evidence="1" id="KW-0812">Transmembrane</keyword>
<proteinExistence type="predicted"/>
<accession>A0A0H5D812</accession>
<evidence type="ECO:0000313" key="2">
    <source>
        <dbReference type="EMBL" id="CRL12029.1"/>
    </source>
</evidence>
<dbReference type="RefSeq" id="WP_008562350.1">
    <property type="nucleotide sequence ID" value="NZ_BSKQ01000001.1"/>
</dbReference>
<dbReference type="AlphaFoldDB" id="A0A0H5D812"/>
<keyword evidence="3" id="KW-1185">Reference proteome</keyword>
<sequence length="73" mass="7792">MDTDLALVLGLVLGFLAIPSLVSAASDRRTPRVSAVFLLLALGLVIYAFSAKPGGYQLDDIPQAIFRVIGRFT</sequence>
<reference evidence="2 3" key="1">
    <citation type="submission" date="2015-05" db="EMBL/GenBank/DDBJ databases">
        <authorList>
            <person name="Rodrigo-Torres Lidia"/>
            <person name="Arahal R.David."/>
        </authorList>
    </citation>
    <scope>NUCLEOTIDE SEQUENCE [LARGE SCALE GENOMIC DNA]</scope>
    <source>
        <strain evidence="2 3">CECT 7321</strain>
    </source>
</reference>
<evidence type="ECO:0008006" key="4">
    <source>
        <dbReference type="Google" id="ProtNLM"/>
    </source>
</evidence>
<gene>
    <name evidence="2" type="ORF">NIT7321_02901</name>
</gene>
<dbReference type="GeneID" id="78399161"/>